<gene>
    <name evidence="1" type="ORF">WR164_06350</name>
</gene>
<dbReference type="AlphaFoldDB" id="A0A9W6ES10"/>
<proteinExistence type="predicted"/>
<evidence type="ECO:0000313" key="1">
    <source>
        <dbReference type="EMBL" id="GLB46656.1"/>
    </source>
</evidence>
<reference evidence="1" key="2">
    <citation type="journal article" date="2023" name="PLoS ONE">
        <title>Philodulcilactobacillus myokoensis gen. nov., sp. nov., a fructophilic, acidophilic, and agar-phobic lactic acid bacterium isolated from fermented vegetable extracts.</title>
        <authorList>
            <person name="Kouya T."/>
            <person name="Ishiyama Y."/>
            <person name="Ohashi S."/>
            <person name="Kumakubo R."/>
            <person name="Yamazaki T."/>
            <person name="Otaki T."/>
        </authorList>
    </citation>
    <scope>NUCLEOTIDE SEQUENCE</scope>
    <source>
        <strain evidence="1">WR16-4</strain>
    </source>
</reference>
<keyword evidence="2" id="KW-1185">Reference proteome</keyword>
<dbReference type="Proteomes" id="UP001144204">
    <property type="component" value="Unassembled WGS sequence"/>
</dbReference>
<comment type="caution">
    <text evidence="1">The sequence shown here is derived from an EMBL/GenBank/DDBJ whole genome shotgun (WGS) entry which is preliminary data.</text>
</comment>
<accession>A0A9W6ES10</accession>
<evidence type="ECO:0000313" key="2">
    <source>
        <dbReference type="Proteomes" id="UP001144204"/>
    </source>
</evidence>
<organism evidence="1 2">
    <name type="scientific">Philodulcilactobacillus myokoensis</name>
    <dbReference type="NCBI Taxonomy" id="2929573"/>
    <lineage>
        <taxon>Bacteria</taxon>
        <taxon>Bacillati</taxon>
        <taxon>Bacillota</taxon>
        <taxon>Bacilli</taxon>
        <taxon>Lactobacillales</taxon>
        <taxon>Lactobacillaceae</taxon>
        <taxon>Philodulcilactobacillus</taxon>
    </lineage>
</organism>
<sequence length="39" mass="4624">MLKYGYHVFCNYDLGNYFGVLNNYRISTLYAKQNKNIGK</sequence>
<protein>
    <submittedName>
        <fullName evidence="1">Uncharacterized protein</fullName>
    </submittedName>
</protein>
<name>A0A9W6ES10_9LACO</name>
<dbReference type="EMBL" id="BRPL01000002">
    <property type="protein sequence ID" value="GLB46656.1"/>
    <property type="molecule type" value="Genomic_DNA"/>
</dbReference>
<reference evidence="1" key="1">
    <citation type="submission" date="2022-07" db="EMBL/GenBank/DDBJ databases">
        <authorList>
            <person name="Kouya T."/>
            <person name="Ishiyama Y."/>
        </authorList>
    </citation>
    <scope>NUCLEOTIDE SEQUENCE</scope>
    <source>
        <strain evidence="1">WR16-4</strain>
    </source>
</reference>